<dbReference type="RefSeq" id="WP_106001660.1">
    <property type="nucleotide sequence ID" value="NZ_CP027527.1"/>
</dbReference>
<evidence type="ECO:0000259" key="3">
    <source>
        <dbReference type="PROSITE" id="PS50894"/>
    </source>
</evidence>
<evidence type="ECO:0000256" key="2">
    <source>
        <dbReference type="PROSITE-ProRule" id="PRU00110"/>
    </source>
</evidence>
<dbReference type="SUPFAM" id="SSF47226">
    <property type="entry name" value="Histidine-containing phosphotransfer domain, HPT domain"/>
    <property type="match status" value="1"/>
</dbReference>
<dbReference type="EMBL" id="CU459003">
    <property type="protein sequence ID" value="CAM76338.1"/>
    <property type="molecule type" value="Genomic_DNA"/>
</dbReference>
<dbReference type="Pfam" id="PF01627">
    <property type="entry name" value="Hpt"/>
    <property type="match status" value="1"/>
</dbReference>
<keyword evidence="1" id="KW-0902">Two-component regulatory system</keyword>
<dbReference type="PROSITE" id="PS50894">
    <property type="entry name" value="HPT"/>
    <property type="match status" value="1"/>
</dbReference>
<protein>
    <recommendedName>
        <fullName evidence="3">HPt domain-containing protein</fullName>
    </recommendedName>
</protein>
<dbReference type="Gene3D" id="1.20.120.160">
    <property type="entry name" value="HPT domain"/>
    <property type="match status" value="1"/>
</dbReference>
<feature type="modified residue" description="Phosphohistidine" evidence="2">
    <location>
        <position position="58"/>
    </location>
</feature>
<feature type="domain" description="HPt" evidence="3">
    <location>
        <begin position="19"/>
        <end position="118"/>
    </location>
</feature>
<name>A4U0D1_9PROT</name>
<dbReference type="GO" id="GO:0000160">
    <property type="term" value="P:phosphorelay signal transduction system"/>
    <property type="evidence" value="ECO:0007669"/>
    <property type="project" value="UniProtKB-KW"/>
</dbReference>
<proteinExistence type="predicted"/>
<evidence type="ECO:0000313" key="4">
    <source>
        <dbReference type="EMBL" id="CAM76338.1"/>
    </source>
</evidence>
<dbReference type="GO" id="GO:0004672">
    <property type="term" value="F:protein kinase activity"/>
    <property type="evidence" value="ECO:0007669"/>
    <property type="project" value="UniProtKB-ARBA"/>
</dbReference>
<organism evidence="4">
    <name type="scientific">Magnetospirillum gryphiswaldense</name>
    <dbReference type="NCBI Taxonomy" id="55518"/>
    <lineage>
        <taxon>Bacteria</taxon>
        <taxon>Pseudomonadati</taxon>
        <taxon>Pseudomonadota</taxon>
        <taxon>Alphaproteobacteria</taxon>
        <taxon>Rhodospirillales</taxon>
        <taxon>Rhodospirillaceae</taxon>
        <taxon>Magnetospirillum</taxon>
    </lineage>
</organism>
<evidence type="ECO:0000256" key="1">
    <source>
        <dbReference type="ARBA" id="ARBA00023012"/>
    </source>
</evidence>
<accession>A4U0D1</accession>
<keyword evidence="2" id="KW-0597">Phosphoprotein</keyword>
<dbReference type="AlphaFoldDB" id="A4U0D1"/>
<dbReference type="InterPro" id="IPR036641">
    <property type="entry name" value="HPT_dom_sf"/>
</dbReference>
<reference evidence="4" key="1">
    <citation type="journal article" date="2007" name="J. Bacteriol.">
        <title>Comparative genome analysis of four magnetotactic bacteria reveals a complex set of group-specific genes implicated in magnetosome biomineralization and function.</title>
        <authorList>
            <person name="Richter M."/>
            <person name="Kube M."/>
            <person name="Bazylinski D.A."/>
            <person name="Lombardot T."/>
            <person name="Gloeckner F.O."/>
            <person name="Reinhardt R."/>
            <person name="Schueler D."/>
        </authorList>
    </citation>
    <scope>NUCLEOTIDE SEQUENCE</scope>
    <source>
        <strain evidence="4">MSR-1</strain>
    </source>
</reference>
<dbReference type="InterPro" id="IPR008207">
    <property type="entry name" value="Sig_transdc_His_kin_Hpt_dom"/>
</dbReference>
<gene>
    <name evidence="4" type="ORF">MGR_0374</name>
</gene>
<sequence>MGDDILDRAYLTEMRQWVGEGVFATLMAQAHDNLPPVMAEMLNAWQHGDGSTFLDLAHRLKGAASSVGCRALSLAAHSFMRDPRPAETVSGAEIEALGELTRASLKALRELADQPQEMPVPARPQ</sequence>